<proteinExistence type="predicted"/>
<reference evidence="1" key="1">
    <citation type="submission" date="2021-01" db="EMBL/GenBank/DDBJ databases">
        <authorList>
            <person name="Corre E."/>
            <person name="Pelletier E."/>
            <person name="Niang G."/>
            <person name="Scheremetjew M."/>
            <person name="Finn R."/>
            <person name="Kale V."/>
            <person name="Holt S."/>
            <person name="Cochrane G."/>
            <person name="Meng A."/>
            <person name="Brown T."/>
            <person name="Cohen L."/>
        </authorList>
    </citation>
    <scope>NUCLEOTIDE SEQUENCE</scope>
    <source>
        <strain evidence="1">CCMP645</strain>
    </source>
</reference>
<sequence length="110" mass="12192">MALVKPFHFIPVAGLRQNRCMIKSGAAETLNPKRSIITQRPIDQQLSTSCCTIRKEKAISLGSVWESSLSSICTAQLRRKPHDFNSRTCFTLPALLDVAHGDSKYGGEEM</sequence>
<evidence type="ECO:0000313" key="1">
    <source>
        <dbReference type="EMBL" id="CAE0760360.1"/>
    </source>
</evidence>
<organism evidence="1">
    <name type="scientific">Chrysotila carterae</name>
    <name type="common">Marine alga</name>
    <name type="synonym">Syracosphaera carterae</name>
    <dbReference type="NCBI Taxonomy" id="13221"/>
    <lineage>
        <taxon>Eukaryota</taxon>
        <taxon>Haptista</taxon>
        <taxon>Haptophyta</taxon>
        <taxon>Prymnesiophyceae</taxon>
        <taxon>Isochrysidales</taxon>
        <taxon>Isochrysidaceae</taxon>
        <taxon>Chrysotila</taxon>
    </lineage>
</organism>
<dbReference type="EMBL" id="HBIZ01020603">
    <property type="protein sequence ID" value="CAE0760360.1"/>
    <property type="molecule type" value="Transcribed_RNA"/>
</dbReference>
<dbReference type="AlphaFoldDB" id="A0A7S4EYA7"/>
<gene>
    <name evidence="1" type="ORF">PCAR00345_LOCUS12972</name>
</gene>
<accession>A0A7S4EYA7</accession>
<protein>
    <submittedName>
        <fullName evidence="1">Uncharacterized protein</fullName>
    </submittedName>
</protein>
<name>A0A7S4EYA7_CHRCT</name>